<dbReference type="GO" id="GO:0031505">
    <property type="term" value="P:fungal-type cell wall organization"/>
    <property type="evidence" value="ECO:0007669"/>
    <property type="project" value="TreeGrafter"/>
</dbReference>
<sequence>MGAGRFACVALPFALMVCSIICIFIAMLSGIANKNLYMFELEAKNLSISTSNILGVDLTDGVQNGLGQINDALSPNRHNFSASELGLSDYYKVNLWNYCSYNATKKNEQTCTKGKFDWASSSIDLTHIKQVVQQVSNSNNATVPEPLNGSLKTFKQVHKWTQVVYVIAIISSFLTLFLGIAAIFSKVASCITYIISGVATTSLMIASSMATAESAIVIGSVKTVKDEYHVNGHINTSWLAVTWIAVAFSIGAGIFWLASICCCSTSSGHSSRRSRHGDQEKLIPTGSYQRVDDPHHFNAGVGGGAFSQGTAAVPMQPMNRGNGAYEPYSHQAI</sequence>
<keyword evidence="1" id="KW-1133">Transmembrane helix</keyword>
<dbReference type="GeneID" id="19463489"/>
<keyword evidence="3" id="KW-1185">Reference proteome</keyword>
<dbReference type="InterPro" id="IPR052413">
    <property type="entry name" value="SUR7_domain"/>
</dbReference>
<evidence type="ECO:0008006" key="4">
    <source>
        <dbReference type="Google" id="ProtNLM"/>
    </source>
</evidence>
<accession>S3DM95</accession>
<dbReference type="KEGG" id="glz:GLAREA_04434"/>
<feature type="transmembrane region" description="Helical" evidence="1">
    <location>
        <begin position="238"/>
        <end position="258"/>
    </location>
</feature>
<dbReference type="PANTHER" id="PTHR28019">
    <property type="entry name" value="CELL MEMBRANE PROTEIN YLR413W-RELATED"/>
    <property type="match status" value="1"/>
</dbReference>
<dbReference type="HOGENOM" id="CLU_034574_2_0_1"/>
<dbReference type="eggNOG" id="ENOG502QRB5">
    <property type="taxonomic scope" value="Eukaryota"/>
</dbReference>
<dbReference type="AlphaFoldDB" id="S3DM95"/>
<dbReference type="RefSeq" id="XP_008085002.1">
    <property type="nucleotide sequence ID" value="XM_008086811.1"/>
</dbReference>
<dbReference type="InterPro" id="IPR009571">
    <property type="entry name" value="SUR7/Rim9-like_fungi"/>
</dbReference>
<organism evidence="2 3">
    <name type="scientific">Glarea lozoyensis (strain ATCC 20868 / MF5171)</name>
    <dbReference type="NCBI Taxonomy" id="1116229"/>
    <lineage>
        <taxon>Eukaryota</taxon>
        <taxon>Fungi</taxon>
        <taxon>Dikarya</taxon>
        <taxon>Ascomycota</taxon>
        <taxon>Pezizomycotina</taxon>
        <taxon>Leotiomycetes</taxon>
        <taxon>Helotiales</taxon>
        <taxon>Helotiaceae</taxon>
        <taxon>Glarea</taxon>
    </lineage>
</organism>
<dbReference type="Proteomes" id="UP000016922">
    <property type="component" value="Unassembled WGS sequence"/>
</dbReference>
<feature type="transmembrane region" description="Helical" evidence="1">
    <location>
        <begin position="191"/>
        <end position="218"/>
    </location>
</feature>
<proteinExistence type="predicted"/>
<dbReference type="GO" id="GO:0005886">
    <property type="term" value="C:plasma membrane"/>
    <property type="evidence" value="ECO:0007669"/>
    <property type="project" value="InterPro"/>
</dbReference>
<reference evidence="2 3" key="1">
    <citation type="journal article" date="2013" name="BMC Genomics">
        <title>Genomics-driven discovery of the pneumocandin biosynthetic gene cluster in the fungus Glarea lozoyensis.</title>
        <authorList>
            <person name="Chen L."/>
            <person name="Yue Q."/>
            <person name="Zhang X."/>
            <person name="Xiang M."/>
            <person name="Wang C."/>
            <person name="Li S."/>
            <person name="Che Y."/>
            <person name="Ortiz-Lopez F.J."/>
            <person name="Bills G.F."/>
            <person name="Liu X."/>
            <person name="An Z."/>
        </authorList>
    </citation>
    <scope>NUCLEOTIDE SEQUENCE [LARGE SCALE GENOMIC DNA]</scope>
    <source>
        <strain evidence="3">ATCC 20868 / MF5171</strain>
    </source>
</reference>
<keyword evidence="1" id="KW-0812">Transmembrane</keyword>
<gene>
    <name evidence="2" type="ORF">GLAREA_04434</name>
</gene>
<protein>
    <recommendedName>
        <fullName evidence="4">SUR7 family protein pun1</fullName>
    </recommendedName>
</protein>
<dbReference type="OMA" id="FWIFTIC"/>
<dbReference type="GO" id="GO:0051285">
    <property type="term" value="C:cell cortex of cell tip"/>
    <property type="evidence" value="ECO:0007669"/>
    <property type="project" value="TreeGrafter"/>
</dbReference>
<dbReference type="Pfam" id="PF06687">
    <property type="entry name" value="SUR7"/>
    <property type="match status" value="1"/>
</dbReference>
<keyword evidence="1" id="KW-0472">Membrane</keyword>
<evidence type="ECO:0000313" key="3">
    <source>
        <dbReference type="Proteomes" id="UP000016922"/>
    </source>
</evidence>
<feature type="transmembrane region" description="Helical" evidence="1">
    <location>
        <begin position="6"/>
        <end position="28"/>
    </location>
</feature>
<evidence type="ECO:0000313" key="2">
    <source>
        <dbReference type="EMBL" id="EPE27643.1"/>
    </source>
</evidence>
<evidence type="ECO:0000256" key="1">
    <source>
        <dbReference type="SAM" id="Phobius"/>
    </source>
</evidence>
<dbReference type="PANTHER" id="PTHR28019:SF3">
    <property type="entry name" value="INTEGRAL MEMBRANE PROTEIN (AFU_ORTHOLOGUE AFUA_6G07470)"/>
    <property type="match status" value="1"/>
</dbReference>
<dbReference type="EMBL" id="KE145369">
    <property type="protein sequence ID" value="EPE27643.1"/>
    <property type="molecule type" value="Genomic_DNA"/>
</dbReference>
<name>S3DM95_GLAL2</name>
<feature type="transmembrane region" description="Helical" evidence="1">
    <location>
        <begin position="163"/>
        <end position="185"/>
    </location>
</feature>
<dbReference type="OrthoDB" id="4480814at2759"/>